<protein>
    <recommendedName>
        <fullName evidence="1">non-specific serine/threonine protein kinase</fullName>
        <ecNumber evidence="1">2.7.11.1</ecNumber>
    </recommendedName>
</protein>
<accession>A0A6A1VVB1</accession>
<comment type="caution">
    <text evidence="11">The sequence shown here is derived from an EMBL/GenBank/DDBJ whole genome shotgun (WGS) entry which is preliminary data.</text>
</comment>
<dbReference type="Gene3D" id="1.10.510.10">
    <property type="entry name" value="Transferase(Phosphotransferase) domain 1"/>
    <property type="match status" value="1"/>
</dbReference>
<keyword evidence="2" id="KW-0723">Serine/threonine-protein kinase</keyword>
<reference evidence="11 12" key="1">
    <citation type="journal article" date="2019" name="Plant Biotechnol. J.">
        <title>The red bayberry genome and genetic basis of sex determination.</title>
        <authorList>
            <person name="Jia H.M."/>
            <person name="Jia H.J."/>
            <person name="Cai Q.L."/>
            <person name="Wang Y."/>
            <person name="Zhao H.B."/>
            <person name="Yang W.F."/>
            <person name="Wang G.Y."/>
            <person name="Li Y.H."/>
            <person name="Zhan D.L."/>
            <person name="Shen Y.T."/>
            <person name="Niu Q.F."/>
            <person name="Chang L."/>
            <person name="Qiu J."/>
            <person name="Zhao L."/>
            <person name="Xie H.B."/>
            <person name="Fu W.Y."/>
            <person name="Jin J."/>
            <person name="Li X.W."/>
            <person name="Jiao Y."/>
            <person name="Zhou C.C."/>
            <person name="Tu T."/>
            <person name="Chai C.Y."/>
            <person name="Gao J.L."/>
            <person name="Fan L.J."/>
            <person name="van de Weg E."/>
            <person name="Wang J.Y."/>
            <person name="Gao Z.S."/>
        </authorList>
    </citation>
    <scope>NUCLEOTIDE SEQUENCE [LARGE SCALE GENOMIC DNA]</scope>
    <source>
        <tissue evidence="11">Leaves</tissue>
    </source>
</reference>
<evidence type="ECO:0000256" key="3">
    <source>
        <dbReference type="ARBA" id="ARBA00022679"/>
    </source>
</evidence>
<feature type="domain" description="Protein kinase" evidence="10">
    <location>
        <begin position="1"/>
        <end position="224"/>
    </location>
</feature>
<sequence length="224" mass="24890">MQRREKDPESEESDVDEALTSVSTFDGRTLYKEVIKATESFDARYCIGQGGHGSVYKAELSSGHIVAVKKLHARHEGEIRLQKEFLNSRYEAHISDFGTAKLLKLDSSNWTTLAGTYGYIAPELAYTMKATEKCDVYSFGVLTLEITNGKHPGDLISSLASPSAKKNVQLKDVLDRRLPFPKTPVEDELNIVVKLATKCLNFSPQLRPTMHMISQVLSAQTAHS</sequence>
<dbReference type="InterPro" id="IPR017441">
    <property type="entry name" value="Protein_kinase_ATP_BS"/>
</dbReference>
<dbReference type="PANTHER" id="PTHR48005">
    <property type="entry name" value="LEUCINE RICH REPEAT KINASE 2"/>
    <property type="match status" value="1"/>
</dbReference>
<evidence type="ECO:0000256" key="6">
    <source>
        <dbReference type="ARBA" id="ARBA00022840"/>
    </source>
</evidence>
<dbReference type="PROSITE" id="PS50011">
    <property type="entry name" value="PROTEIN_KINASE_DOM"/>
    <property type="match status" value="1"/>
</dbReference>
<evidence type="ECO:0000313" key="12">
    <source>
        <dbReference type="Proteomes" id="UP000516437"/>
    </source>
</evidence>
<feature type="binding site" evidence="9">
    <location>
        <position position="70"/>
    </location>
    <ligand>
        <name>ATP</name>
        <dbReference type="ChEBI" id="CHEBI:30616"/>
    </ligand>
</feature>
<dbReference type="Gene3D" id="3.30.200.20">
    <property type="entry name" value="Phosphorylase Kinase, domain 1"/>
    <property type="match status" value="1"/>
</dbReference>
<keyword evidence="3" id="KW-0808">Transferase</keyword>
<dbReference type="InterPro" id="IPR051420">
    <property type="entry name" value="Ser_Thr_Kinases_DiverseReg"/>
</dbReference>
<dbReference type="SUPFAM" id="SSF56112">
    <property type="entry name" value="Protein kinase-like (PK-like)"/>
    <property type="match status" value="1"/>
</dbReference>
<dbReference type="Pfam" id="PF00069">
    <property type="entry name" value="Pkinase"/>
    <property type="match status" value="1"/>
</dbReference>
<evidence type="ECO:0000256" key="1">
    <source>
        <dbReference type="ARBA" id="ARBA00012513"/>
    </source>
</evidence>
<dbReference type="InterPro" id="IPR011009">
    <property type="entry name" value="Kinase-like_dom_sf"/>
</dbReference>
<organism evidence="11 12">
    <name type="scientific">Morella rubra</name>
    <name type="common">Chinese bayberry</name>
    <dbReference type="NCBI Taxonomy" id="262757"/>
    <lineage>
        <taxon>Eukaryota</taxon>
        <taxon>Viridiplantae</taxon>
        <taxon>Streptophyta</taxon>
        <taxon>Embryophyta</taxon>
        <taxon>Tracheophyta</taxon>
        <taxon>Spermatophyta</taxon>
        <taxon>Magnoliopsida</taxon>
        <taxon>eudicotyledons</taxon>
        <taxon>Gunneridae</taxon>
        <taxon>Pentapetalae</taxon>
        <taxon>rosids</taxon>
        <taxon>fabids</taxon>
        <taxon>Fagales</taxon>
        <taxon>Myricaceae</taxon>
        <taxon>Morella</taxon>
    </lineage>
</organism>
<keyword evidence="6 9" id="KW-0067">ATP-binding</keyword>
<dbReference type="EMBL" id="RXIC02000022">
    <property type="protein sequence ID" value="KAB1216713.1"/>
    <property type="molecule type" value="Genomic_DNA"/>
</dbReference>
<dbReference type="AlphaFoldDB" id="A0A6A1VVB1"/>
<gene>
    <name evidence="11" type="ORF">CJ030_MR4G023696</name>
</gene>
<dbReference type="OrthoDB" id="676979at2759"/>
<comment type="catalytic activity">
    <reaction evidence="7">
        <text>L-threonyl-[protein] + ATP = O-phospho-L-threonyl-[protein] + ADP + H(+)</text>
        <dbReference type="Rhea" id="RHEA:46608"/>
        <dbReference type="Rhea" id="RHEA-COMP:11060"/>
        <dbReference type="Rhea" id="RHEA-COMP:11605"/>
        <dbReference type="ChEBI" id="CHEBI:15378"/>
        <dbReference type="ChEBI" id="CHEBI:30013"/>
        <dbReference type="ChEBI" id="CHEBI:30616"/>
        <dbReference type="ChEBI" id="CHEBI:61977"/>
        <dbReference type="ChEBI" id="CHEBI:456216"/>
        <dbReference type="EC" id="2.7.11.1"/>
    </reaction>
</comment>
<dbReference type="GO" id="GO:0004674">
    <property type="term" value="F:protein serine/threonine kinase activity"/>
    <property type="evidence" value="ECO:0007669"/>
    <property type="project" value="UniProtKB-KW"/>
</dbReference>
<evidence type="ECO:0000256" key="2">
    <source>
        <dbReference type="ARBA" id="ARBA00022527"/>
    </source>
</evidence>
<evidence type="ECO:0000256" key="4">
    <source>
        <dbReference type="ARBA" id="ARBA00022741"/>
    </source>
</evidence>
<evidence type="ECO:0000256" key="7">
    <source>
        <dbReference type="ARBA" id="ARBA00047899"/>
    </source>
</evidence>
<comment type="catalytic activity">
    <reaction evidence="8">
        <text>L-seryl-[protein] + ATP = O-phospho-L-seryl-[protein] + ADP + H(+)</text>
        <dbReference type="Rhea" id="RHEA:17989"/>
        <dbReference type="Rhea" id="RHEA-COMP:9863"/>
        <dbReference type="Rhea" id="RHEA-COMP:11604"/>
        <dbReference type="ChEBI" id="CHEBI:15378"/>
        <dbReference type="ChEBI" id="CHEBI:29999"/>
        <dbReference type="ChEBI" id="CHEBI:30616"/>
        <dbReference type="ChEBI" id="CHEBI:83421"/>
        <dbReference type="ChEBI" id="CHEBI:456216"/>
        <dbReference type="EC" id="2.7.11.1"/>
    </reaction>
</comment>
<proteinExistence type="predicted"/>
<keyword evidence="12" id="KW-1185">Reference proteome</keyword>
<evidence type="ECO:0000256" key="8">
    <source>
        <dbReference type="ARBA" id="ARBA00048679"/>
    </source>
</evidence>
<dbReference type="EC" id="2.7.11.1" evidence="1"/>
<name>A0A6A1VVB1_9ROSI</name>
<dbReference type="PROSITE" id="PS00107">
    <property type="entry name" value="PROTEIN_KINASE_ATP"/>
    <property type="match status" value="1"/>
</dbReference>
<keyword evidence="4 9" id="KW-0547">Nucleotide-binding</keyword>
<dbReference type="Proteomes" id="UP000516437">
    <property type="component" value="Chromosome 4"/>
</dbReference>
<dbReference type="InterPro" id="IPR000719">
    <property type="entry name" value="Prot_kinase_dom"/>
</dbReference>
<evidence type="ECO:0000256" key="9">
    <source>
        <dbReference type="PROSITE-ProRule" id="PRU10141"/>
    </source>
</evidence>
<evidence type="ECO:0000259" key="10">
    <source>
        <dbReference type="PROSITE" id="PS50011"/>
    </source>
</evidence>
<keyword evidence="5" id="KW-0418">Kinase</keyword>
<evidence type="ECO:0000313" key="11">
    <source>
        <dbReference type="EMBL" id="KAB1216713.1"/>
    </source>
</evidence>
<dbReference type="GO" id="GO:0005524">
    <property type="term" value="F:ATP binding"/>
    <property type="evidence" value="ECO:0007669"/>
    <property type="project" value="UniProtKB-UniRule"/>
</dbReference>
<dbReference type="PANTHER" id="PTHR48005:SF70">
    <property type="entry name" value="MDIS1-INTERACTING RECEPTOR LIKE KINASE 2-LIKE"/>
    <property type="match status" value="1"/>
</dbReference>
<evidence type="ECO:0000256" key="5">
    <source>
        <dbReference type="ARBA" id="ARBA00022777"/>
    </source>
</evidence>